<sequence length="53" mass="5995">STSNNLTKLGTGNEVVGVQHLNEKVKRLYELINIVKSYKDPEIGSESRFTQMK</sequence>
<organism evidence="1 2">
    <name type="scientific">Acaulospora morrowiae</name>
    <dbReference type="NCBI Taxonomy" id="94023"/>
    <lineage>
        <taxon>Eukaryota</taxon>
        <taxon>Fungi</taxon>
        <taxon>Fungi incertae sedis</taxon>
        <taxon>Mucoromycota</taxon>
        <taxon>Glomeromycotina</taxon>
        <taxon>Glomeromycetes</taxon>
        <taxon>Diversisporales</taxon>
        <taxon>Acaulosporaceae</taxon>
        <taxon>Acaulospora</taxon>
    </lineage>
</organism>
<proteinExistence type="predicted"/>
<dbReference type="AlphaFoldDB" id="A0A9N9NJF4"/>
<protein>
    <submittedName>
        <fullName evidence="1">13994_t:CDS:1</fullName>
    </submittedName>
</protein>
<comment type="caution">
    <text evidence="1">The sequence shown here is derived from an EMBL/GenBank/DDBJ whole genome shotgun (WGS) entry which is preliminary data.</text>
</comment>
<dbReference type="EMBL" id="CAJVPV010028792">
    <property type="protein sequence ID" value="CAG8737195.1"/>
    <property type="molecule type" value="Genomic_DNA"/>
</dbReference>
<accession>A0A9N9NJF4</accession>
<feature type="non-terminal residue" evidence="1">
    <location>
        <position position="1"/>
    </location>
</feature>
<dbReference type="Proteomes" id="UP000789342">
    <property type="component" value="Unassembled WGS sequence"/>
</dbReference>
<gene>
    <name evidence="1" type="ORF">AMORRO_LOCUS14460</name>
</gene>
<reference evidence="1" key="1">
    <citation type="submission" date="2021-06" db="EMBL/GenBank/DDBJ databases">
        <authorList>
            <person name="Kallberg Y."/>
            <person name="Tangrot J."/>
            <person name="Rosling A."/>
        </authorList>
    </citation>
    <scope>NUCLEOTIDE SEQUENCE</scope>
    <source>
        <strain evidence="1">CL551</strain>
    </source>
</reference>
<evidence type="ECO:0000313" key="2">
    <source>
        <dbReference type="Proteomes" id="UP000789342"/>
    </source>
</evidence>
<evidence type="ECO:0000313" key="1">
    <source>
        <dbReference type="EMBL" id="CAG8737195.1"/>
    </source>
</evidence>
<name>A0A9N9NJF4_9GLOM</name>
<keyword evidence="2" id="KW-1185">Reference proteome</keyword>